<evidence type="ECO:0000256" key="1">
    <source>
        <dbReference type="SAM" id="MobiDB-lite"/>
    </source>
</evidence>
<accession>A0AAV6Y3S7</accession>
<dbReference type="AlphaFoldDB" id="A0AAV6Y3S7"/>
<feature type="region of interest" description="Disordered" evidence="1">
    <location>
        <begin position="98"/>
        <end position="119"/>
    </location>
</feature>
<sequence>MLVEEARADAELPSYDAELAKLEINRCVKALSKSKNDDIAAQNKGLRLITILKKSQREAQYLDDKGHFSETREGRRACLKSRSYPHYSSEFEFENRANPYTFNGPSTKDQAFGTSNDPEMKRKKRIATYNMFATEGKVKASVKESFKWIKTKFSL</sequence>
<gene>
    <name evidence="2" type="ORF">BUALT_Bualt01G0018800</name>
</gene>
<evidence type="ECO:0000313" key="3">
    <source>
        <dbReference type="Proteomes" id="UP000826271"/>
    </source>
</evidence>
<dbReference type="EMBL" id="WHWC01000001">
    <property type="protein sequence ID" value="KAG8389826.1"/>
    <property type="molecule type" value="Genomic_DNA"/>
</dbReference>
<proteinExistence type="predicted"/>
<dbReference type="InterPro" id="IPR021899">
    <property type="entry name" value="DUF3511"/>
</dbReference>
<dbReference type="Proteomes" id="UP000826271">
    <property type="component" value="Unassembled WGS sequence"/>
</dbReference>
<dbReference type="PANTHER" id="PTHR33193:SF7">
    <property type="entry name" value="OS06G0686600 PROTEIN"/>
    <property type="match status" value="1"/>
</dbReference>
<dbReference type="PANTHER" id="PTHR33193">
    <property type="entry name" value="DOMAIN PROTEIN, PUTATIVE (DUF3511)-RELATED"/>
    <property type="match status" value="1"/>
</dbReference>
<feature type="compositionally biased region" description="Polar residues" evidence="1">
    <location>
        <begin position="98"/>
        <end position="117"/>
    </location>
</feature>
<keyword evidence="3" id="KW-1185">Reference proteome</keyword>
<dbReference type="Pfam" id="PF12023">
    <property type="entry name" value="DUF3511"/>
    <property type="match status" value="1"/>
</dbReference>
<comment type="caution">
    <text evidence="2">The sequence shown here is derived from an EMBL/GenBank/DDBJ whole genome shotgun (WGS) entry which is preliminary data.</text>
</comment>
<reference evidence="2" key="1">
    <citation type="submission" date="2019-10" db="EMBL/GenBank/DDBJ databases">
        <authorList>
            <person name="Zhang R."/>
            <person name="Pan Y."/>
            <person name="Wang J."/>
            <person name="Ma R."/>
            <person name="Yu S."/>
        </authorList>
    </citation>
    <scope>NUCLEOTIDE SEQUENCE</scope>
    <source>
        <strain evidence="2">LA-IB0</strain>
        <tissue evidence="2">Leaf</tissue>
    </source>
</reference>
<organism evidence="2 3">
    <name type="scientific">Buddleja alternifolia</name>
    <dbReference type="NCBI Taxonomy" id="168488"/>
    <lineage>
        <taxon>Eukaryota</taxon>
        <taxon>Viridiplantae</taxon>
        <taxon>Streptophyta</taxon>
        <taxon>Embryophyta</taxon>
        <taxon>Tracheophyta</taxon>
        <taxon>Spermatophyta</taxon>
        <taxon>Magnoliopsida</taxon>
        <taxon>eudicotyledons</taxon>
        <taxon>Gunneridae</taxon>
        <taxon>Pentapetalae</taxon>
        <taxon>asterids</taxon>
        <taxon>lamiids</taxon>
        <taxon>Lamiales</taxon>
        <taxon>Scrophulariaceae</taxon>
        <taxon>Buddlejeae</taxon>
        <taxon>Buddleja</taxon>
    </lineage>
</organism>
<evidence type="ECO:0000313" key="2">
    <source>
        <dbReference type="EMBL" id="KAG8389826.1"/>
    </source>
</evidence>
<name>A0AAV6Y3S7_9LAMI</name>
<protein>
    <submittedName>
        <fullName evidence="2">Uncharacterized protein</fullName>
    </submittedName>
</protein>